<dbReference type="AlphaFoldDB" id="A0A6V7HFH7"/>
<accession>A0A6V7HFH7</accession>
<reference evidence="2" key="1">
    <citation type="submission" date="2020-07" db="EMBL/GenBank/DDBJ databases">
        <authorList>
            <person name="Nazaruddin N."/>
        </authorList>
    </citation>
    <scope>NUCLEOTIDE SEQUENCE</scope>
</reference>
<dbReference type="GO" id="GO:0031122">
    <property type="term" value="P:cytoplasmic microtubule organization"/>
    <property type="evidence" value="ECO:0007669"/>
    <property type="project" value="TreeGrafter"/>
</dbReference>
<gene>
    <name evidence="2" type="ORF">MHI_LOCUS783643</name>
</gene>
<dbReference type="InterPro" id="IPR001715">
    <property type="entry name" value="CH_dom"/>
</dbReference>
<evidence type="ECO:0000313" key="2">
    <source>
        <dbReference type="EMBL" id="CAD1478208.1"/>
    </source>
</evidence>
<protein>
    <recommendedName>
        <fullName evidence="1">Calponin-homology (CH) domain-containing protein</fullName>
    </recommendedName>
</protein>
<evidence type="ECO:0000313" key="3">
    <source>
        <dbReference type="Proteomes" id="UP000752696"/>
    </source>
</evidence>
<feature type="non-terminal residue" evidence="2">
    <location>
        <position position="224"/>
    </location>
</feature>
<dbReference type="PROSITE" id="PS50021">
    <property type="entry name" value="CH"/>
    <property type="match status" value="1"/>
</dbReference>
<dbReference type="OrthoDB" id="2125658at2759"/>
<dbReference type="GO" id="GO:0051011">
    <property type="term" value="F:microtubule minus-end binding"/>
    <property type="evidence" value="ECO:0007669"/>
    <property type="project" value="TreeGrafter"/>
</dbReference>
<dbReference type="Proteomes" id="UP000752696">
    <property type="component" value="Unassembled WGS sequence"/>
</dbReference>
<dbReference type="GO" id="GO:0036449">
    <property type="term" value="C:microtubule minus-end"/>
    <property type="evidence" value="ECO:0007669"/>
    <property type="project" value="TreeGrafter"/>
</dbReference>
<feature type="non-terminal residue" evidence="2">
    <location>
        <position position="1"/>
    </location>
</feature>
<dbReference type="GO" id="GO:0007026">
    <property type="term" value="P:negative regulation of microtubule depolymerization"/>
    <property type="evidence" value="ECO:0007669"/>
    <property type="project" value="TreeGrafter"/>
</dbReference>
<dbReference type="InterPro" id="IPR022613">
    <property type="entry name" value="CH_CAMSAP_2"/>
</dbReference>
<keyword evidence="3" id="KW-1185">Reference proteome</keyword>
<comment type="caution">
    <text evidence="2">The sequence shown here is derived from an EMBL/GenBank/DDBJ whole genome shotgun (WGS) entry which is preliminary data.</text>
</comment>
<sequence length="224" mass="24808">NQEHLKPQIVHALSNAELYCLALANIYSDPNYHNQNHCGILQALARKGVYLAEPNNTQLTETILIQNSPLKMSAHMAVIEGLMVLYAKEVVTGDRVVSAIRRFDPQAEVDVPADHEKGLLLWISHASHALIAKIQTEEGAGDKTRLPELPAAKDFQSLCDGVGLAAVVAFYCPGELNWMDIRVSKRPSVADALHNLSLVHAFCNRCLPYSIFHMQPEDVTYMRG</sequence>
<dbReference type="EMBL" id="CAJDYZ010010593">
    <property type="protein sequence ID" value="CAD1478208.1"/>
    <property type="molecule type" value="Genomic_DNA"/>
</dbReference>
<name>A0A6V7HFH7_9HYME</name>
<dbReference type="GO" id="GO:0005516">
    <property type="term" value="F:calmodulin binding"/>
    <property type="evidence" value="ECO:0007669"/>
    <property type="project" value="InterPro"/>
</dbReference>
<evidence type="ECO:0000259" key="1">
    <source>
        <dbReference type="PROSITE" id="PS50021"/>
    </source>
</evidence>
<feature type="domain" description="Calponin-homology (CH)" evidence="1">
    <location>
        <begin position="124"/>
        <end position="224"/>
    </location>
</feature>
<dbReference type="Pfam" id="PF25532">
    <property type="entry name" value="CH_CAMSAP2_N"/>
    <property type="match status" value="1"/>
</dbReference>
<dbReference type="InterPro" id="IPR058042">
    <property type="entry name" value="CAMSAP_N"/>
</dbReference>
<dbReference type="PANTHER" id="PTHR21595">
    <property type="entry name" value="PATRONIN"/>
    <property type="match status" value="1"/>
</dbReference>
<dbReference type="Pfam" id="PF11971">
    <property type="entry name" value="CAMSAP_CH"/>
    <property type="match status" value="1"/>
</dbReference>
<organism evidence="2 3">
    <name type="scientific">Heterotrigona itama</name>
    <dbReference type="NCBI Taxonomy" id="395501"/>
    <lineage>
        <taxon>Eukaryota</taxon>
        <taxon>Metazoa</taxon>
        <taxon>Ecdysozoa</taxon>
        <taxon>Arthropoda</taxon>
        <taxon>Hexapoda</taxon>
        <taxon>Insecta</taxon>
        <taxon>Pterygota</taxon>
        <taxon>Neoptera</taxon>
        <taxon>Endopterygota</taxon>
        <taxon>Hymenoptera</taxon>
        <taxon>Apocrita</taxon>
        <taxon>Aculeata</taxon>
        <taxon>Apoidea</taxon>
        <taxon>Anthophila</taxon>
        <taxon>Apidae</taxon>
        <taxon>Heterotrigona</taxon>
    </lineage>
</organism>
<dbReference type="SUPFAM" id="SSF47576">
    <property type="entry name" value="Calponin-homology domain, CH-domain"/>
    <property type="match status" value="1"/>
</dbReference>
<dbReference type="InterPro" id="IPR036872">
    <property type="entry name" value="CH_dom_sf"/>
</dbReference>
<proteinExistence type="predicted"/>
<dbReference type="PANTHER" id="PTHR21595:SF0">
    <property type="entry name" value="PATRONIN"/>
    <property type="match status" value="1"/>
</dbReference>
<dbReference type="InterPro" id="IPR032940">
    <property type="entry name" value="CAMSAP"/>
</dbReference>